<reference evidence="2 3" key="1">
    <citation type="submission" date="2017-07" db="EMBL/GenBank/DDBJ databases">
        <title>Draft Genome Sequences of Select Purple Nonsulfur Bacteria.</title>
        <authorList>
            <person name="Lasarre B."/>
            <person name="Mckinlay J.B."/>
        </authorList>
    </citation>
    <scope>NUCLEOTIDE SEQUENCE [LARGE SCALE GENOMIC DNA]</scope>
    <source>
        <strain evidence="2 3">DSM 11907</strain>
    </source>
</reference>
<feature type="region of interest" description="Disordered" evidence="1">
    <location>
        <begin position="1"/>
        <end position="25"/>
    </location>
</feature>
<sequence length="349" mass="37175">MIRERRLRAQGPCEHRPCEHRARERGSRTARAAALGLALASLVALAGPLTTTARAADPVYPPGIKLGLVPTGSLKASEKFPGFEDDETGASVLMLEVTGQSLADTAKQISRDRIKKQGIVEETRESFPAGGEGTLVAGRQEADGKKVRKWILLAPAGEAAALVVVQVPEEAAKGYPDAAVRSMLASVARRDAVPLEEQLSLLPIRIDELSGMRPVRVIGGAGAVLTEGPKDTFDAAEQPMMLVSVGRGGPEETAARDTFARNLLAGFGGYKDLRVVNAEMLRLGGGGANTHQVMAEGKDPKTDATIKLVQWIRFGSGAYLRILGVARDDVWSNAFPRFRAVRDGVNPRG</sequence>
<dbReference type="AlphaFoldDB" id="A0A327KP92"/>
<dbReference type="OrthoDB" id="7926124at2"/>
<keyword evidence="3" id="KW-1185">Reference proteome</keyword>
<evidence type="ECO:0000313" key="2">
    <source>
        <dbReference type="EMBL" id="RAI39814.1"/>
    </source>
</evidence>
<accession>A0A327KP92</accession>
<organism evidence="2 3">
    <name type="scientific">Rhodoplanes elegans</name>
    <dbReference type="NCBI Taxonomy" id="29408"/>
    <lineage>
        <taxon>Bacteria</taxon>
        <taxon>Pseudomonadati</taxon>
        <taxon>Pseudomonadota</taxon>
        <taxon>Alphaproteobacteria</taxon>
        <taxon>Hyphomicrobiales</taxon>
        <taxon>Nitrobacteraceae</taxon>
        <taxon>Rhodoplanes</taxon>
    </lineage>
</organism>
<feature type="compositionally biased region" description="Basic and acidic residues" evidence="1">
    <location>
        <begin position="13"/>
        <end position="25"/>
    </location>
</feature>
<name>A0A327KP92_9BRAD</name>
<comment type="caution">
    <text evidence="2">The sequence shown here is derived from an EMBL/GenBank/DDBJ whole genome shotgun (WGS) entry which is preliminary data.</text>
</comment>
<protein>
    <submittedName>
        <fullName evidence="2">Uncharacterized protein</fullName>
    </submittedName>
</protein>
<evidence type="ECO:0000256" key="1">
    <source>
        <dbReference type="SAM" id="MobiDB-lite"/>
    </source>
</evidence>
<evidence type="ECO:0000313" key="3">
    <source>
        <dbReference type="Proteomes" id="UP000248863"/>
    </source>
</evidence>
<dbReference type="RefSeq" id="WP_111356633.1">
    <property type="nucleotide sequence ID" value="NZ_NHSK01000141.1"/>
</dbReference>
<dbReference type="EMBL" id="NPEU01000061">
    <property type="protein sequence ID" value="RAI39814.1"/>
    <property type="molecule type" value="Genomic_DNA"/>
</dbReference>
<proteinExistence type="predicted"/>
<dbReference type="Proteomes" id="UP000248863">
    <property type="component" value="Unassembled WGS sequence"/>
</dbReference>
<gene>
    <name evidence="2" type="ORF">CH338_08180</name>
</gene>